<keyword evidence="1" id="KW-0812">Transmembrane</keyword>
<proteinExistence type="predicted"/>
<evidence type="ECO:0000313" key="3">
    <source>
        <dbReference type="EMBL" id="EEU35806.1"/>
    </source>
</evidence>
<dbReference type="Proteomes" id="UP000005206">
    <property type="component" value="Unassembled WGS sequence"/>
</dbReference>
<dbReference type="OrthoDB" id="4062651at2759"/>
<feature type="domain" description="Heterokaryon incompatibility" evidence="2">
    <location>
        <begin position="271"/>
        <end position="422"/>
    </location>
</feature>
<keyword evidence="1" id="KW-1133">Transmembrane helix</keyword>
<feature type="transmembrane region" description="Helical" evidence="1">
    <location>
        <begin position="33"/>
        <end position="56"/>
    </location>
</feature>
<evidence type="ECO:0000256" key="1">
    <source>
        <dbReference type="SAM" id="Phobius"/>
    </source>
</evidence>
<dbReference type="KEGG" id="nhe:NECHADRAFT_88961"/>
<dbReference type="PANTHER" id="PTHR33112">
    <property type="entry name" value="DOMAIN PROTEIN, PUTATIVE-RELATED"/>
    <property type="match status" value="1"/>
</dbReference>
<dbReference type="PANTHER" id="PTHR33112:SF10">
    <property type="entry name" value="TOL"/>
    <property type="match status" value="1"/>
</dbReference>
<name>C7ZJK6_FUSV7</name>
<keyword evidence="1" id="KW-0472">Membrane</keyword>
<gene>
    <name evidence="3" type="ORF">NECHADRAFT_88961</name>
</gene>
<dbReference type="OMA" id="IWIYLER"/>
<dbReference type="RefSeq" id="XP_003041519.1">
    <property type="nucleotide sequence ID" value="XM_003041473.1"/>
</dbReference>
<dbReference type="HOGENOM" id="CLU_002639_7_1_1"/>
<evidence type="ECO:0000259" key="2">
    <source>
        <dbReference type="Pfam" id="PF06985"/>
    </source>
</evidence>
<keyword evidence="4" id="KW-1185">Reference proteome</keyword>
<organism evidence="3 4">
    <name type="scientific">Fusarium vanettenii (strain ATCC MYA-4622 / CBS 123669 / FGSC 9596 / NRRL 45880 / 77-13-4)</name>
    <name type="common">Fusarium solani subsp. pisi</name>
    <dbReference type="NCBI Taxonomy" id="660122"/>
    <lineage>
        <taxon>Eukaryota</taxon>
        <taxon>Fungi</taxon>
        <taxon>Dikarya</taxon>
        <taxon>Ascomycota</taxon>
        <taxon>Pezizomycotina</taxon>
        <taxon>Sordariomycetes</taxon>
        <taxon>Hypocreomycetidae</taxon>
        <taxon>Hypocreales</taxon>
        <taxon>Nectriaceae</taxon>
        <taxon>Fusarium</taxon>
        <taxon>Fusarium solani species complex</taxon>
        <taxon>Fusarium vanettenii</taxon>
    </lineage>
</organism>
<dbReference type="VEuPathDB" id="FungiDB:NECHADRAFT_88961"/>
<dbReference type="InterPro" id="IPR010730">
    <property type="entry name" value="HET"/>
</dbReference>
<accession>C7ZJK6</accession>
<reference evidence="3 4" key="1">
    <citation type="journal article" date="2009" name="PLoS Genet.">
        <title>The genome of Nectria haematococca: contribution of supernumerary chromosomes to gene expansion.</title>
        <authorList>
            <person name="Coleman J.J."/>
            <person name="Rounsley S.D."/>
            <person name="Rodriguez-Carres M."/>
            <person name="Kuo A."/>
            <person name="Wasmann C.C."/>
            <person name="Grimwood J."/>
            <person name="Schmutz J."/>
            <person name="Taga M."/>
            <person name="White G.J."/>
            <person name="Zhou S."/>
            <person name="Schwartz D.C."/>
            <person name="Freitag M."/>
            <person name="Ma L.J."/>
            <person name="Danchin E.G."/>
            <person name="Henrissat B."/>
            <person name="Coutinho P.M."/>
            <person name="Nelson D.R."/>
            <person name="Straney D."/>
            <person name="Napoli C.A."/>
            <person name="Barker B.M."/>
            <person name="Gribskov M."/>
            <person name="Rep M."/>
            <person name="Kroken S."/>
            <person name="Molnar I."/>
            <person name="Rensing C."/>
            <person name="Kennell J.C."/>
            <person name="Zamora J."/>
            <person name="Farman M.L."/>
            <person name="Selker E.U."/>
            <person name="Salamov A."/>
            <person name="Shapiro H."/>
            <person name="Pangilinan J."/>
            <person name="Lindquist E."/>
            <person name="Lamers C."/>
            <person name="Grigoriev I.V."/>
            <person name="Geiser D.M."/>
            <person name="Covert S.F."/>
            <person name="Temporini E."/>
            <person name="Vanetten H.D."/>
        </authorList>
    </citation>
    <scope>NUCLEOTIDE SEQUENCE [LARGE SCALE GENOMIC DNA]</scope>
    <source>
        <strain evidence="4">ATCC MYA-4622 / CBS 123669 / FGSC 9596 / NRRL 45880 / 77-13-4</strain>
    </source>
</reference>
<sequence length="638" mass="72469">MLWESSKEIPIATISCSISSSEENHAGYVRSSIWLLTLVVPGDVVVILLLTMVIFGDIDVRCNSCCPDEIDLAVVLVDIDVGALNADIDDQIQLADQQWTYPPPDTYSKNWPRFLLRLELFDEASSQLCDRCLNIDLNITLASLHDPKDGCALCQLLSTYLNKDDIKEPEMRLLDSRACVRICAVPGWCRDASLQPGLPGFLKSGSPSYFRLIREWLRLCDNGECSRSGGCCPRPIGAPMPTRLIDVRKHEVGSDTVRLILADEMGQGLRYVALSHCWGKPTKEQKDYWCTTRSNLEARTRGFLVEQLPATFQDAVRVTRELRQPYLWIDSLCIIQGDDKDWETEAKNMETVFRNAYCTIAATSAEDSTKGFLNRPVEQSDLQYVTVPNSSHGRVYVCASLDDFSGDVEKGILNTRAWVLQERALSHRTIHFTKRQTYWECGGGVRCETLTYMRRANFFSLEFPQSLFAKYSNLGLTKETDRPVAIHSLLMALAKAYNTQVIHGIFEVDWRTSLMWQRSQNPMKRISFGSSQPPPSWSWMAYDGQIKYPKIEDIGWTSIDWDRSFMLAWNWENNCHVLKAQVKRLQDCEVKHEGLEHIIQDENGDEVAHLWFDQEKRALIGVCQFATEPGATTVIDSG</sequence>
<dbReference type="InParanoid" id="C7ZJK6"/>
<dbReference type="AlphaFoldDB" id="C7ZJK6"/>
<evidence type="ECO:0000313" key="4">
    <source>
        <dbReference type="Proteomes" id="UP000005206"/>
    </source>
</evidence>
<dbReference type="EMBL" id="GG698934">
    <property type="protein sequence ID" value="EEU35806.1"/>
    <property type="molecule type" value="Genomic_DNA"/>
</dbReference>
<dbReference type="STRING" id="660122.C7ZJK6"/>
<dbReference type="GeneID" id="9673880"/>
<dbReference type="Pfam" id="PF06985">
    <property type="entry name" value="HET"/>
    <property type="match status" value="1"/>
</dbReference>
<protein>
    <recommendedName>
        <fullName evidence="2">Heterokaryon incompatibility domain-containing protein</fullName>
    </recommendedName>
</protein>